<evidence type="ECO:0008006" key="4">
    <source>
        <dbReference type="Google" id="ProtNLM"/>
    </source>
</evidence>
<feature type="region of interest" description="Disordered" evidence="1">
    <location>
        <begin position="62"/>
        <end position="94"/>
    </location>
</feature>
<protein>
    <recommendedName>
        <fullName evidence="4">MarR family transcriptional regulator</fullName>
    </recommendedName>
</protein>
<evidence type="ECO:0000313" key="2">
    <source>
        <dbReference type="EMBL" id="AVO51213.1"/>
    </source>
</evidence>
<dbReference type="OrthoDB" id="8909309at2"/>
<dbReference type="Proteomes" id="UP000237925">
    <property type="component" value="Chromosome"/>
</dbReference>
<accession>A0A2R3QHG7</accession>
<evidence type="ECO:0000313" key="3">
    <source>
        <dbReference type="Proteomes" id="UP000237925"/>
    </source>
</evidence>
<evidence type="ECO:0000256" key="1">
    <source>
        <dbReference type="SAM" id="MobiDB-lite"/>
    </source>
</evidence>
<proteinExistence type="predicted"/>
<organism evidence="2 3">
    <name type="scientific">Melaminivora suipulveris</name>
    <dbReference type="NCBI Taxonomy" id="2109913"/>
    <lineage>
        <taxon>Bacteria</taxon>
        <taxon>Pseudomonadati</taxon>
        <taxon>Pseudomonadota</taxon>
        <taxon>Betaproteobacteria</taxon>
        <taxon>Burkholderiales</taxon>
        <taxon>Comamonadaceae</taxon>
        <taxon>Melaminivora</taxon>
    </lineage>
</organism>
<dbReference type="KEGG" id="mela:C6568_17360"/>
<keyword evidence="3" id="KW-1185">Reference proteome</keyword>
<sequence>MPSKESTAPRFSPREARALQALAASTGWIGRETMDRIAGASNSPDIIMRLRRKLGQDAIDRRHVDATDRDGRPCRPGQYRLTDQGRQRLAQVAP</sequence>
<dbReference type="AlphaFoldDB" id="A0A2R3QHG7"/>
<feature type="compositionally biased region" description="Basic and acidic residues" evidence="1">
    <location>
        <begin position="62"/>
        <end position="73"/>
    </location>
</feature>
<name>A0A2R3QHG7_9BURK</name>
<dbReference type="EMBL" id="CP027667">
    <property type="protein sequence ID" value="AVO51213.1"/>
    <property type="molecule type" value="Genomic_DNA"/>
</dbReference>
<gene>
    <name evidence="2" type="ORF">C6568_17360</name>
</gene>
<reference evidence="2 3" key="1">
    <citation type="submission" date="2018-03" db="EMBL/GenBank/DDBJ databases">
        <title>Genome sequencing of Melaminivora sp.</title>
        <authorList>
            <person name="Kim S.-J."/>
            <person name="Heo J."/>
            <person name="Ahn J.-H."/>
            <person name="Kwon S.-W."/>
        </authorList>
    </citation>
    <scope>NUCLEOTIDE SEQUENCE [LARGE SCALE GENOMIC DNA]</scope>
    <source>
        <strain evidence="2 3">SC2-9</strain>
    </source>
</reference>